<reference evidence="3 4" key="1">
    <citation type="submission" date="2024-10" db="EMBL/GenBank/DDBJ databases">
        <title>The Natural Products Discovery Center: Release of the First 8490 Sequenced Strains for Exploring Actinobacteria Biosynthetic Diversity.</title>
        <authorList>
            <person name="Kalkreuter E."/>
            <person name="Kautsar S.A."/>
            <person name="Yang D."/>
            <person name="Bader C.D."/>
            <person name="Teijaro C.N."/>
            <person name="Fluegel L."/>
            <person name="Davis C.M."/>
            <person name="Simpson J.R."/>
            <person name="Lauterbach L."/>
            <person name="Steele A.D."/>
            <person name="Gui C."/>
            <person name="Meng S."/>
            <person name="Li G."/>
            <person name="Viehrig K."/>
            <person name="Ye F."/>
            <person name="Su P."/>
            <person name="Kiefer A.F."/>
            <person name="Nichols A."/>
            <person name="Cepeda A.J."/>
            <person name="Yan W."/>
            <person name="Fan B."/>
            <person name="Jiang Y."/>
            <person name="Adhikari A."/>
            <person name="Zheng C.-J."/>
            <person name="Schuster L."/>
            <person name="Cowan T.M."/>
            <person name="Smanski M.J."/>
            <person name="Chevrette M.G."/>
            <person name="De Carvalho L.P.S."/>
            <person name="Shen B."/>
        </authorList>
    </citation>
    <scope>NUCLEOTIDE SEQUENCE [LARGE SCALE GENOMIC DNA]</scope>
    <source>
        <strain evidence="3 4">NPDC053399</strain>
    </source>
</reference>
<keyword evidence="1" id="KW-0812">Transmembrane</keyword>
<dbReference type="Pfam" id="PF19650">
    <property type="entry name" value="DUF6153"/>
    <property type="match status" value="1"/>
</dbReference>
<dbReference type="Proteomes" id="UP001614394">
    <property type="component" value="Unassembled WGS sequence"/>
</dbReference>
<gene>
    <name evidence="3" type="ORF">ACIGXA_35310</name>
</gene>
<dbReference type="EMBL" id="JBITYG010000014">
    <property type="protein sequence ID" value="MFI9105787.1"/>
    <property type="molecule type" value="Genomic_DNA"/>
</dbReference>
<feature type="signal peptide" evidence="2">
    <location>
        <begin position="1"/>
        <end position="24"/>
    </location>
</feature>
<keyword evidence="1" id="KW-1133">Transmembrane helix</keyword>
<accession>A0ABW8CH53</accession>
<evidence type="ECO:0000313" key="3">
    <source>
        <dbReference type="EMBL" id="MFI9105787.1"/>
    </source>
</evidence>
<evidence type="ECO:0000313" key="4">
    <source>
        <dbReference type="Proteomes" id="UP001614394"/>
    </source>
</evidence>
<comment type="caution">
    <text evidence="3">The sequence shown here is derived from an EMBL/GenBank/DDBJ whole genome shotgun (WGS) entry which is preliminary data.</text>
</comment>
<proteinExistence type="predicted"/>
<protein>
    <submittedName>
        <fullName evidence="3">DUF6153 family protein</fullName>
    </submittedName>
</protein>
<evidence type="ECO:0000256" key="2">
    <source>
        <dbReference type="SAM" id="SignalP"/>
    </source>
</evidence>
<sequence>MTRRMLLFAALLLGIFAMHTVGHPAGGGHRETRSAAVDRASQHGASPHAMGMAQTGADRHEAAPAHRPAHDTSPLTVCLAVLGTAVVVLLAALGLPAGPPPFSVATRSLLPSGRWPWPPPPRIPLSRLPVLRI</sequence>
<dbReference type="InterPro" id="IPR046151">
    <property type="entry name" value="DUF6153"/>
</dbReference>
<dbReference type="RefSeq" id="WP_399656750.1">
    <property type="nucleotide sequence ID" value="NZ_JBITYG010000014.1"/>
</dbReference>
<keyword evidence="2" id="KW-0732">Signal</keyword>
<evidence type="ECO:0000256" key="1">
    <source>
        <dbReference type="SAM" id="Phobius"/>
    </source>
</evidence>
<name>A0ABW8CH53_9ACTN</name>
<organism evidence="3 4">
    <name type="scientific">Streptomyces fildesensis</name>
    <dbReference type="NCBI Taxonomy" id="375757"/>
    <lineage>
        <taxon>Bacteria</taxon>
        <taxon>Bacillati</taxon>
        <taxon>Actinomycetota</taxon>
        <taxon>Actinomycetes</taxon>
        <taxon>Kitasatosporales</taxon>
        <taxon>Streptomycetaceae</taxon>
        <taxon>Streptomyces</taxon>
    </lineage>
</organism>
<feature type="chain" id="PRO_5046291863" evidence="2">
    <location>
        <begin position="25"/>
        <end position="133"/>
    </location>
</feature>
<keyword evidence="1" id="KW-0472">Membrane</keyword>
<feature type="transmembrane region" description="Helical" evidence="1">
    <location>
        <begin position="74"/>
        <end position="95"/>
    </location>
</feature>
<keyword evidence="4" id="KW-1185">Reference proteome</keyword>